<evidence type="ECO:0000313" key="6">
    <source>
        <dbReference type="Proteomes" id="UP001501094"/>
    </source>
</evidence>
<evidence type="ECO:0000256" key="1">
    <source>
        <dbReference type="ARBA" id="ARBA00009080"/>
    </source>
</evidence>
<sequence length="308" mass="32096">MTSTSATPGPSTPPVTVIGLGPMGQAMVRTLLGAGHPVTVWNRTAARAEQVVSAGARPAASPAEAVEAGDLVILSLTDYQAMHDILDGAAASLPGRTLVNLSSDTPSATRDAATWARAHGAAFLTGGMMVPAPMVGTDRSYLYVSGDEEAFEAHQATLGRLGQVRFLGEDPGRSQLMYQAHLDVFLTALSGFAHATALVGSAGITAEEFLPEVVELFRAIPDMIAADGMDALGARIDAGDHSDRGSNLTMMGATADHVHAASEAVGIDTALPRAVQEHYHRQLVEGRGAEGWTRIIDGIRAPRKNASR</sequence>
<dbReference type="InterPro" id="IPR006115">
    <property type="entry name" value="6PGDH_NADP-bd"/>
</dbReference>
<feature type="domain" description="6-phosphogluconate dehydrogenase NADP-binding" evidence="3">
    <location>
        <begin position="15"/>
        <end position="163"/>
    </location>
</feature>
<dbReference type="InterPro" id="IPR048666">
    <property type="entry name" value="RedAm-like_C"/>
</dbReference>
<dbReference type="Gene3D" id="3.40.50.720">
    <property type="entry name" value="NAD(P)-binding Rossmann-like Domain"/>
    <property type="match status" value="1"/>
</dbReference>
<gene>
    <name evidence="5" type="ORF">GCM10009751_21660</name>
</gene>
<dbReference type="InterPro" id="IPR015815">
    <property type="entry name" value="HIBADH-related"/>
</dbReference>
<dbReference type="PANTHER" id="PTHR43580">
    <property type="entry name" value="OXIDOREDUCTASE GLYR1-RELATED"/>
    <property type="match status" value="1"/>
</dbReference>
<keyword evidence="6" id="KW-1185">Reference proteome</keyword>
<evidence type="ECO:0000259" key="3">
    <source>
        <dbReference type="Pfam" id="PF03446"/>
    </source>
</evidence>
<organism evidence="5 6">
    <name type="scientific">Myceligenerans crystallogenes</name>
    <dbReference type="NCBI Taxonomy" id="316335"/>
    <lineage>
        <taxon>Bacteria</taxon>
        <taxon>Bacillati</taxon>
        <taxon>Actinomycetota</taxon>
        <taxon>Actinomycetes</taxon>
        <taxon>Micrococcales</taxon>
        <taxon>Promicromonosporaceae</taxon>
        <taxon>Myceligenerans</taxon>
    </lineage>
</organism>
<evidence type="ECO:0000313" key="5">
    <source>
        <dbReference type="EMBL" id="GAA1863434.1"/>
    </source>
</evidence>
<dbReference type="PANTHER" id="PTHR43580:SF2">
    <property type="entry name" value="CYTOKINE-LIKE NUCLEAR FACTOR N-PAC"/>
    <property type="match status" value="1"/>
</dbReference>
<name>A0ABP4ZQR5_9MICO</name>
<dbReference type="PIRSF" id="PIRSF000103">
    <property type="entry name" value="HIBADH"/>
    <property type="match status" value="1"/>
</dbReference>
<dbReference type="RefSeq" id="WP_344102558.1">
    <property type="nucleotide sequence ID" value="NZ_BAAANL010000004.1"/>
</dbReference>
<dbReference type="SUPFAM" id="SSF51735">
    <property type="entry name" value="NAD(P)-binding Rossmann-fold domains"/>
    <property type="match status" value="1"/>
</dbReference>
<keyword evidence="2" id="KW-0560">Oxidoreductase</keyword>
<dbReference type="InterPro" id="IPR051265">
    <property type="entry name" value="HIBADH-related_NP60_sf"/>
</dbReference>
<comment type="similarity">
    <text evidence="1">Belongs to the HIBADH-related family.</text>
</comment>
<dbReference type="InterPro" id="IPR036291">
    <property type="entry name" value="NAD(P)-bd_dom_sf"/>
</dbReference>
<reference evidence="6" key="1">
    <citation type="journal article" date="2019" name="Int. J. Syst. Evol. Microbiol.">
        <title>The Global Catalogue of Microorganisms (GCM) 10K type strain sequencing project: providing services to taxonomists for standard genome sequencing and annotation.</title>
        <authorList>
            <consortium name="The Broad Institute Genomics Platform"/>
            <consortium name="The Broad Institute Genome Sequencing Center for Infectious Disease"/>
            <person name="Wu L."/>
            <person name="Ma J."/>
        </authorList>
    </citation>
    <scope>NUCLEOTIDE SEQUENCE [LARGE SCALE GENOMIC DNA]</scope>
    <source>
        <strain evidence="6">JCM 14326</strain>
    </source>
</reference>
<dbReference type="Pfam" id="PF21761">
    <property type="entry name" value="RedAm-like_C"/>
    <property type="match status" value="1"/>
</dbReference>
<comment type="caution">
    <text evidence="5">The sequence shown here is derived from an EMBL/GenBank/DDBJ whole genome shotgun (WGS) entry which is preliminary data.</text>
</comment>
<evidence type="ECO:0000259" key="4">
    <source>
        <dbReference type="Pfam" id="PF21761"/>
    </source>
</evidence>
<dbReference type="Gene3D" id="1.10.1040.10">
    <property type="entry name" value="N-(1-d-carboxylethyl)-l-norvaline Dehydrogenase, domain 2"/>
    <property type="match status" value="1"/>
</dbReference>
<protein>
    <submittedName>
        <fullName evidence="5">NAD(P)-binding domain-containing protein</fullName>
    </submittedName>
</protein>
<evidence type="ECO:0000256" key="2">
    <source>
        <dbReference type="ARBA" id="ARBA00023002"/>
    </source>
</evidence>
<dbReference type="EMBL" id="BAAANL010000004">
    <property type="protein sequence ID" value="GAA1863434.1"/>
    <property type="molecule type" value="Genomic_DNA"/>
</dbReference>
<proteinExistence type="inferred from homology"/>
<dbReference type="Pfam" id="PF03446">
    <property type="entry name" value="NAD_binding_2"/>
    <property type="match status" value="1"/>
</dbReference>
<feature type="domain" description="NADPH-dependent reductive aminase-like C-terminal" evidence="4">
    <location>
        <begin position="170"/>
        <end position="300"/>
    </location>
</feature>
<accession>A0ABP4ZQR5</accession>
<dbReference type="Proteomes" id="UP001501094">
    <property type="component" value="Unassembled WGS sequence"/>
</dbReference>
<dbReference type="InterPro" id="IPR013328">
    <property type="entry name" value="6PGD_dom2"/>
</dbReference>